<evidence type="ECO:0000313" key="3">
    <source>
        <dbReference type="EMBL" id="MBC3955429.1"/>
    </source>
</evidence>
<accession>A0ABR7BE45</accession>
<keyword evidence="4" id="KW-1185">Reference proteome</keyword>
<feature type="region of interest" description="Disordered" evidence="2">
    <location>
        <begin position="22"/>
        <end position="63"/>
    </location>
</feature>
<evidence type="ECO:0000256" key="1">
    <source>
        <dbReference type="SAM" id="Coils"/>
    </source>
</evidence>
<feature type="coiled-coil region" evidence="1">
    <location>
        <begin position="70"/>
        <end position="97"/>
    </location>
</feature>
<evidence type="ECO:0000256" key="2">
    <source>
        <dbReference type="SAM" id="MobiDB-lite"/>
    </source>
</evidence>
<dbReference type="EMBL" id="JACONV010000005">
    <property type="protein sequence ID" value="MBC3955429.1"/>
    <property type="molecule type" value="Genomic_DNA"/>
</dbReference>
<proteinExistence type="predicted"/>
<comment type="caution">
    <text evidence="3">The sequence shown here is derived from an EMBL/GenBank/DDBJ whole genome shotgun (WGS) entry which is preliminary data.</text>
</comment>
<organism evidence="3 4">
    <name type="scientific">Pseudomonas triticifolii</name>
    <dbReference type="NCBI Taxonomy" id="2762592"/>
    <lineage>
        <taxon>Bacteria</taxon>
        <taxon>Pseudomonadati</taxon>
        <taxon>Pseudomonadota</taxon>
        <taxon>Gammaproteobacteria</taxon>
        <taxon>Pseudomonadales</taxon>
        <taxon>Pseudomonadaceae</taxon>
        <taxon>Pseudomonas</taxon>
    </lineage>
</organism>
<dbReference type="RefSeq" id="WP_187518590.1">
    <property type="nucleotide sequence ID" value="NZ_JACONV010000005.1"/>
</dbReference>
<dbReference type="Proteomes" id="UP000660131">
    <property type="component" value="Unassembled WGS sequence"/>
</dbReference>
<gene>
    <name evidence="3" type="ORF">H8S56_10465</name>
</gene>
<name>A0ABR7BE45_9PSED</name>
<reference evidence="3 4" key="1">
    <citation type="submission" date="2020-08" db="EMBL/GenBank/DDBJ databases">
        <title>Putative novel bacterial strains isolated from necrotic wheat leaf tissues caused by Xanthomonas translucens.</title>
        <authorList>
            <person name="Tambong J.T."/>
        </authorList>
    </citation>
    <scope>NUCLEOTIDE SEQUENCE [LARGE SCALE GENOMIC DNA]</scope>
    <source>
        <strain evidence="3 4">DOAB 1067</strain>
    </source>
</reference>
<sequence length="155" mass="16361">MTTIGPLSLTINLPVSAAQMNQGKSSIADAEPSATPGTGVEVNLSSEGRTAASSASRDADIERSGLPEGVQKLLKAIRELQRKIEEIQQQIQQVIADQSLSDNERQTKVAALQTALGAVQQQISSSSSDLAVMMNQLKLDEGSKTLARSLMTVKG</sequence>
<keyword evidence="1" id="KW-0175">Coiled coil</keyword>
<evidence type="ECO:0000313" key="4">
    <source>
        <dbReference type="Proteomes" id="UP000660131"/>
    </source>
</evidence>
<protein>
    <submittedName>
        <fullName evidence="3">Chemotaxis protein</fullName>
    </submittedName>
</protein>